<name>A0A2V1IL79_9BACT</name>
<organism evidence="1 2">
    <name type="scientific">Duncaniella muris</name>
    <dbReference type="NCBI Taxonomy" id="2094150"/>
    <lineage>
        <taxon>Bacteria</taxon>
        <taxon>Pseudomonadati</taxon>
        <taxon>Bacteroidota</taxon>
        <taxon>Bacteroidia</taxon>
        <taxon>Bacteroidales</taxon>
        <taxon>Muribaculaceae</taxon>
        <taxon>Duncaniella</taxon>
    </lineage>
</organism>
<dbReference type="Gene3D" id="1.10.10.10">
    <property type="entry name" value="Winged helix-like DNA-binding domain superfamily/Winged helix DNA-binding domain"/>
    <property type="match status" value="1"/>
</dbReference>
<dbReference type="AlphaFoldDB" id="A0A2V1IL79"/>
<keyword evidence="2" id="KW-1185">Reference proteome</keyword>
<dbReference type="SUPFAM" id="SSF46689">
    <property type="entry name" value="Homeodomain-like"/>
    <property type="match status" value="1"/>
</dbReference>
<dbReference type="GeneID" id="82526869"/>
<sequence>MNTKLKNILLCHASGMGIKGISSAFDISRNTVRRYVRMYQDSGIPAE</sequence>
<proteinExistence type="predicted"/>
<evidence type="ECO:0000313" key="1">
    <source>
        <dbReference type="EMBL" id="PWB01042.1"/>
    </source>
</evidence>
<dbReference type="InterPro" id="IPR009057">
    <property type="entry name" value="Homeodomain-like_sf"/>
</dbReference>
<accession>A0A2V1IL79</accession>
<protein>
    <submittedName>
        <fullName evidence="1">Helix-turn-helix domain-containing protein</fullName>
    </submittedName>
</protein>
<gene>
    <name evidence="1" type="ORF">C5O23_11045</name>
</gene>
<dbReference type="RefSeq" id="WP_133166553.1">
    <property type="nucleotide sequence ID" value="NZ_PUEC01000027.1"/>
</dbReference>
<dbReference type="Pfam" id="PF13384">
    <property type="entry name" value="HTH_23"/>
    <property type="match status" value="1"/>
</dbReference>
<dbReference type="EMBL" id="PUEC01000027">
    <property type="protein sequence ID" value="PWB01042.1"/>
    <property type="molecule type" value="Genomic_DNA"/>
</dbReference>
<evidence type="ECO:0000313" key="2">
    <source>
        <dbReference type="Proteomes" id="UP000244905"/>
    </source>
</evidence>
<feature type="non-terminal residue" evidence="1">
    <location>
        <position position="47"/>
    </location>
</feature>
<comment type="caution">
    <text evidence="1">The sequence shown here is derived from an EMBL/GenBank/DDBJ whole genome shotgun (WGS) entry which is preliminary data.</text>
</comment>
<dbReference type="InterPro" id="IPR036388">
    <property type="entry name" value="WH-like_DNA-bd_sf"/>
</dbReference>
<dbReference type="Proteomes" id="UP000244905">
    <property type="component" value="Unassembled WGS sequence"/>
</dbReference>
<reference evidence="2" key="1">
    <citation type="submission" date="2018-02" db="EMBL/GenBank/DDBJ databases">
        <authorList>
            <person name="Clavel T."/>
            <person name="Strowig T."/>
        </authorList>
    </citation>
    <scope>NUCLEOTIDE SEQUENCE [LARGE SCALE GENOMIC DNA]</scope>
    <source>
        <strain evidence="2">DSM 103720</strain>
    </source>
</reference>